<reference evidence="1" key="1">
    <citation type="submission" date="2018-02" db="EMBL/GenBank/DDBJ databases">
        <title>Rhizophora mucronata_Transcriptome.</title>
        <authorList>
            <person name="Meera S.P."/>
            <person name="Sreeshan A."/>
            <person name="Augustine A."/>
        </authorList>
    </citation>
    <scope>NUCLEOTIDE SEQUENCE</scope>
    <source>
        <tissue evidence="1">Leaf</tissue>
    </source>
</reference>
<name>A0A2P2R0T2_RHIMU</name>
<sequence length="64" mass="6581">MIPPINVADVTDACCTGACRVFGVCTGLGCLDPLAFAATTNRNIAESPTFSPVPLASLAKMPRL</sequence>
<accession>A0A2P2R0T2</accession>
<protein>
    <submittedName>
        <fullName evidence="1">Uncharacterized protein</fullName>
    </submittedName>
</protein>
<evidence type="ECO:0000313" key="1">
    <source>
        <dbReference type="EMBL" id="MBX72838.1"/>
    </source>
</evidence>
<dbReference type="EMBL" id="GGEC01092354">
    <property type="protein sequence ID" value="MBX72838.1"/>
    <property type="molecule type" value="Transcribed_RNA"/>
</dbReference>
<proteinExistence type="predicted"/>
<organism evidence="1">
    <name type="scientific">Rhizophora mucronata</name>
    <name type="common">Asiatic mangrove</name>
    <dbReference type="NCBI Taxonomy" id="61149"/>
    <lineage>
        <taxon>Eukaryota</taxon>
        <taxon>Viridiplantae</taxon>
        <taxon>Streptophyta</taxon>
        <taxon>Embryophyta</taxon>
        <taxon>Tracheophyta</taxon>
        <taxon>Spermatophyta</taxon>
        <taxon>Magnoliopsida</taxon>
        <taxon>eudicotyledons</taxon>
        <taxon>Gunneridae</taxon>
        <taxon>Pentapetalae</taxon>
        <taxon>rosids</taxon>
        <taxon>fabids</taxon>
        <taxon>Malpighiales</taxon>
        <taxon>Rhizophoraceae</taxon>
        <taxon>Rhizophora</taxon>
    </lineage>
</organism>
<dbReference type="AlphaFoldDB" id="A0A2P2R0T2"/>